<reference evidence="2" key="1">
    <citation type="journal article" date="2023" name="Hortic. Res.">
        <title>A chromosome-level phased genome enabling allele-level studies in sweet orange: a case study on citrus Huanglongbing tolerance.</title>
        <authorList>
            <person name="Wu B."/>
            <person name="Yu Q."/>
            <person name="Deng Z."/>
            <person name="Duan Y."/>
            <person name="Luo F."/>
            <person name="Gmitter F. Jr."/>
        </authorList>
    </citation>
    <scope>NUCLEOTIDE SEQUENCE [LARGE SCALE GENOMIC DNA]</scope>
    <source>
        <strain evidence="2">cv. Valencia</strain>
    </source>
</reference>
<sequence length="132" mass="13902">MATFGAAAVATNQNPNKSIEVSQPPSDSVSSLCFSPKANILVATSWDNQVCPIGFPQVRCWEISRSGTGVASVPKASISHDHPVLCSTLKDDGITVFSGGCDKQVKTWPLLSGGQPVIVAMHDAPIKTIRLL</sequence>
<accession>A0ACB8JD19</accession>
<protein>
    <submittedName>
        <fullName evidence="1">Protein RAE1</fullName>
    </submittedName>
</protein>
<gene>
    <name evidence="1" type="ORF">KPL71_021138</name>
</gene>
<evidence type="ECO:0000313" key="1">
    <source>
        <dbReference type="EMBL" id="KAH9715642.1"/>
    </source>
</evidence>
<organism evidence="1 2">
    <name type="scientific">Citrus sinensis</name>
    <name type="common">Sweet orange</name>
    <name type="synonym">Citrus aurantium var. sinensis</name>
    <dbReference type="NCBI Taxonomy" id="2711"/>
    <lineage>
        <taxon>Eukaryota</taxon>
        <taxon>Viridiplantae</taxon>
        <taxon>Streptophyta</taxon>
        <taxon>Embryophyta</taxon>
        <taxon>Tracheophyta</taxon>
        <taxon>Spermatophyta</taxon>
        <taxon>Magnoliopsida</taxon>
        <taxon>eudicotyledons</taxon>
        <taxon>Gunneridae</taxon>
        <taxon>Pentapetalae</taxon>
        <taxon>rosids</taxon>
        <taxon>malvids</taxon>
        <taxon>Sapindales</taxon>
        <taxon>Rutaceae</taxon>
        <taxon>Aurantioideae</taxon>
        <taxon>Citrus</taxon>
    </lineage>
</organism>
<keyword evidence="2" id="KW-1185">Reference proteome</keyword>
<dbReference type="Proteomes" id="UP000829398">
    <property type="component" value="Chromosome 7"/>
</dbReference>
<proteinExistence type="predicted"/>
<dbReference type="EMBL" id="CM039176">
    <property type="protein sequence ID" value="KAH9715642.1"/>
    <property type="molecule type" value="Genomic_DNA"/>
</dbReference>
<comment type="caution">
    <text evidence="1">The sequence shown here is derived from an EMBL/GenBank/DDBJ whole genome shotgun (WGS) entry which is preliminary data.</text>
</comment>
<evidence type="ECO:0000313" key="2">
    <source>
        <dbReference type="Proteomes" id="UP000829398"/>
    </source>
</evidence>
<name>A0ACB8JD19_CITSI</name>